<dbReference type="EMBL" id="CP000284">
    <property type="protein sequence ID" value="ABE49391.1"/>
    <property type="molecule type" value="Genomic_DNA"/>
</dbReference>
<keyword evidence="2" id="KW-0732">Signal</keyword>
<feature type="domain" description="Lcl C-terminal" evidence="4">
    <location>
        <begin position="43"/>
        <end position="208"/>
    </location>
</feature>
<reference evidence="5 6" key="1">
    <citation type="submission" date="2006-03" db="EMBL/GenBank/DDBJ databases">
        <title>Complete sequence of Methylobacillus flagellatus KT.</title>
        <authorList>
            <consortium name="US DOE Joint Genome Institute"/>
            <person name="Copeland A."/>
            <person name="Lucas S."/>
            <person name="Lapidus A."/>
            <person name="Barry K."/>
            <person name="Detter J.C."/>
            <person name="Glavina del Rio T."/>
            <person name="Hammon N."/>
            <person name="Israni S."/>
            <person name="Dalin E."/>
            <person name="Tice H."/>
            <person name="Pitluck S."/>
            <person name="Brettin T."/>
            <person name="Bruce D."/>
            <person name="Han C."/>
            <person name="Tapia R."/>
            <person name="Saunders E."/>
            <person name="Gilna P."/>
            <person name="Schmutz J."/>
            <person name="Larimer F."/>
            <person name="Land M."/>
            <person name="Kyrpides N."/>
            <person name="Anderson I."/>
            <person name="Richardson P."/>
        </authorList>
    </citation>
    <scope>NUCLEOTIDE SEQUENCE [LARGE SCALE GENOMIC DNA]</scope>
    <source>
        <strain evidence="6">KT / ATCC 51484 / DSM 6875</strain>
    </source>
</reference>
<feature type="domain" description="Ice-binding protein C-terminal" evidence="3">
    <location>
        <begin position="215"/>
        <end position="240"/>
    </location>
</feature>
<proteinExistence type="predicted"/>
<dbReference type="Pfam" id="PF07589">
    <property type="entry name" value="PEP-CTERM"/>
    <property type="match status" value="1"/>
</dbReference>
<name>Q1H296_METFK</name>
<keyword evidence="1" id="KW-0812">Transmembrane</keyword>
<dbReference type="InterPro" id="IPR013424">
    <property type="entry name" value="Ice-binding_C"/>
</dbReference>
<dbReference type="Proteomes" id="UP000002440">
    <property type="component" value="Chromosome"/>
</dbReference>
<feature type="signal peptide" evidence="2">
    <location>
        <begin position="1"/>
        <end position="21"/>
    </location>
</feature>
<dbReference type="OrthoDB" id="8537107at2"/>
<dbReference type="RefSeq" id="WP_011479345.1">
    <property type="nucleotide sequence ID" value="NC_007947.1"/>
</dbReference>
<protein>
    <submittedName>
        <fullName evidence="5">Uncharacterized protein</fullName>
    </submittedName>
</protein>
<dbReference type="HOGENOM" id="CLU_1077378_0_0_4"/>
<evidence type="ECO:0000256" key="2">
    <source>
        <dbReference type="SAM" id="SignalP"/>
    </source>
</evidence>
<dbReference type="eggNOG" id="ENOG5033P1H">
    <property type="taxonomic scope" value="Bacteria"/>
</dbReference>
<dbReference type="InterPro" id="IPR011460">
    <property type="entry name" value="Lcl_C"/>
</dbReference>
<keyword evidence="6" id="KW-1185">Reference proteome</keyword>
<evidence type="ECO:0000313" key="6">
    <source>
        <dbReference type="Proteomes" id="UP000002440"/>
    </source>
</evidence>
<keyword evidence="1" id="KW-1133">Transmembrane helix</keyword>
<evidence type="ECO:0000259" key="4">
    <source>
        <dbReference type="Pfam" id="PF07603"/>
    </source>
</evidence>
<evidence type="ECO:0000256" key="1">
    <source>
        <dbReference type="SAM" id="Phobius"/>
    </source>
</evidence>
<feature type="chain" id="PRO_5004189912" evidence="2">
    <location>
        <begin position="22"/>
        <end position="242"/>
    </location>
</feature>
<organism evidence="5 6">
    <name type="scientific">Methylobacillus flagellatus (strain ATCC 51484 / DSM 6875 / VKM B-1610 / KT)</name>
    <dbReference type="NCBI Taxonomy" id="265072"/>
    <lineage>
        <taxon>Bacteria</taxon>
        <taxon>Pseudomonadati</taxon>
        <taxon>Pseudomonadota</taxon>
        <taxon>Betaproteobacteria</taxon>
        <taxon>Nitrosomonadales</taxon>
        <taxon>Methylophilaceae</taxon>
        <taxon>Methylobacillus</taxon>
    </lineage>
</organism>
<evidence type="ECO:0000313" key="5">
    <source>
        <dbReference type="EMBL" id="ABE49391.1"/>
    </source>
</evidence>
<feature type="transmembrane region" description="Helical" evidence="1">
    <location>
        <begin position="219"/>
        <end position="236"/>
    </location>
</feature>
<gene>
    <name evidence="5" type="ordered locus">Mfla_1123</name>
</gene>
<dbReference type="Pfam" id="PF07603">
    <property type="entry name" value="Lcl_C"/>
    <property type="match status" value="1"/>
</dbReference>
<keyword evidence="1" id="KW-0472">Membrane</keyword>
<sequence length="242" mass="26342">MYFKPALLASALLFASINAQAELTSYNPNGAELVYSSISNVTWTKDANLLKSMYDADNTLIDKIIAVTPTFNDVTWGLQTLSANNFDTSNGTADWWGALAFVDYLNDISYGGSNQWRLPSVSGRLQGYNLPGNGAAAGDEFPELFYQELGATAGTSIPDTAYFDNEQTGTYWTETLYPANNAHAWNFNTNNGYQATNIRGLDRYVWAVTPGMVAAVPEANTTAMLLAGLGILGAVMRRRRAK</sequence>
<dbReference type="KEGG" id="mfa:Mfla_1123"/>
<accession>Q1H296</accession>
<dbReference type="AlphaFoldDB" id="Q1H296"/>
<evidence type="ECO:0000259" key="3">
    <source>
        <dbReference type="Pfam" id="PF07589"/>
    </source>
</evidence>